<sequence length="363" mass="41210">MDNDVLGLAIESWTLYVFGLCLIVSRIVFRLIKLRSLSKLQTDDWFMIAITIPFTGTVVCANQVLIYQHSPTHDLEDMIWASKMKLALEECQITTTWLVKACLLVLYWRIFPVTTSRTERRYIAWISAYCLFSYLTIQVLLPFWCQPMRNYWNPSSEDAQCSTYRNHSIATLALDLTATLAVLLVPVPFIPTPRKFLLAFLLFFGFVTLVIGVLGRYYVISQPASLTYLNWYTAQTAVIILFANLPFLSSLVTKTSASRHRCMSNNLALSQWPVSYKDTPPLRAQRLDSTATTVSTMSSSMDTTEGWNSASVPSLTPPTTPVLKLRTADSPPQMEMCWWTRRPSMRDADAVNLLDIEPGCPLR</sequence>
<evidence type="ECO:0000256" key="2">
    <source>
        <dbReference type="ARBA" id="ARBA00022692"/>
    </source>
</evidence>
<proteinExistence type="inferred from homology"/>
<feature type="transmembrane region" description="Helical" evidence="7">
    <location>
        <begin position="86"/>
        <end position="110"/>
    </location>
</feature>
<dbReference type="Proteomes" id="UP000799428">
    <property type="component" value="Unassembled WGS sequence"/>
</dbReference>
<dbReference type="InterPro" id="IPR049326">
    <property type="entry name" value="Rhodopsin_dom_fungi"/>
</dbReference>
<accession>A0A6G1JSI0</accession>
<evidence type="ECO:0000313" key="10">
    <source>
        <dbReference type="Proteomes" id="UP000799428"/>
    </source>
</evidence>
<evidence type="ECO:0000313" key="9">
    <source>
        <dbReference type="EMBL" id="KAF2703508.1"/>
    </source>
</evidence>
<dbReference type="OrthoDB" id="3903189at2759"/>
<dbReference type="InterPro" id="IPR052337">
    <property type="entry name" value="SAT4-like"/>
</dbReference>
<reference evidence="9" key="1">
    <citation type="journal article" date="2020" name="Stud. Mycol.">
        <title>101 Dothideomycetes genomes: a test case for predicting lifestyles and emergence of pathogens.</title>
        <authorList>
            <person name="Haridas S."/>
            <person name="Albert R."/>
            <person name="Binder M."/>
            <person name="Bloem J."/>
            <person name="Labutti K."/>
            <person name="Salamov A."/>
            <person name="Andreopoulos B."/>
            <person name="Baker S."/>
            <person name="Barry K."/>
            <person name="Bills G."/>
            <person name="Bluhm B."/>
            <person name="Cannon C."/>
            <person name="Castanera R."/>
            <person name="Culley D."/>
            <person name="Daum C."/>
            <person name="Ezra D."/>
            <person name="Gonzalez J."/>
            <person name="Henrissat B."/>
            <person name="Kuo A."/>
            <person name="Liang C."/>
            <person name="Lipzen A."/>
            <person name="Lutzoni F."/>
            <person name="Magnuson J."/>
            <person name="Mondo S."/>
            <person name="Nolan M."/>
            <person name="Ohm R."/>
            <person name="Pangilinan J."/>
            <person name="Park H.-J."/>
            <person name="Ramirez L."/>
            <person name="Alfaro M."/>
            <person name="Sun H."/>
            <person name="Tritt A."/>
            <person name="Yoshinaga Y."/>
            <person name="Zwiers L.-H."/>
            <person name="Turgeon B."/>
            <person name="Goodwin S."/>
            <person name="Spatafora J."/>
            <person name="Crous P."/>
            <person name="Grigoriev I."/>
        </authorList>
    </citation>
    <scope>NUCLEOTIDE SEQUENCE</scope>
    <source>
        <strain evidence="9">CBS 279.74</strain>
    </source>
</reference>
<feature type="region of interest" description="Disordered" evidence="6">
    <location>
        <begin position="293"/>
        <end position="326"/>
    </location>
</feature>
<evidence type="ECO:0000256" key="5">
    <source>
        <dbReference type="ARBA" id="ARBA00038359"/>
    </source>
</evidence>
<evidence type="ECO:0000256" key="1">
    <source>
        <dbReference type="ARBA" id="ARBA00004141"/>
    </source>
</evidence>
<feature type="transmembrane region" description="Helical" evidence="7">
    <location>
        <begin position="44"/>
        <end position="66"/>
    </location>
</feature>
<feature type="transmembrane region" description="Helical" evidence="7">
    <location>
        <begin position="13"/>
        <end position="32"/>
    </location>
</feature>
<evidence type="ECO:0000259" key="8">
    <source>
        <dbReference type="Pfam" id="PF20684"/>
    </source>
</evidence>
<comment type="subcellular location">
    <subcellularLocation>
        <location evidence="1">Membrane</location>
        <topology evidence="1">Multi-pass membrane protein</topology>
    </subcellularLocation>
</comment>
<evidence type="ECO:0000256" key="7">
    <source>
        <dbReference type="SAM" id="Phobius"/>
    </source>
</evidence>
<dbReference type="Pfam" id="PF20684">
    <property type="entry name" value="Fung_rhodopsin"/>
    <property type="match status" value="1"/>
</dbReference>
<feature type="compositionally biased region" description="Low complexity" evidence="6">
    <location>
        <begin position="293"/>
        <end position="304"/>
    </location>
</feature>
<feature type="transmembrane region" description="Helical" evidence="7">
    <location>
        <begin position="122"/>
        <end position="144"/>
    </location>
</feature>
<organism evidence="9 10">
    <name type="scientific">Pleomassaria siparia CBS 279.74</name>
    <dbReference type="NCBI Taxonomy" id="1314801"/>
    <lineage>
        <taxon>Eukaryota</taxon>
        <taxon>Fungi</taxon>
        <taxon>Dikarya</taxon>
        <taxon>Ascomycota</taxon>
        <taxon>Pezizomycotina</taxon>
        <taxon>Dothideomycetes</taxon>
        <taxon>Pleosporomycetidae</taxon>
        <taxon>Pleosporales</taxon>
        <taxon>Pleomassariaceae</taxon>
        <taxon>Pleomassaria</taxon>
    </lineage>
</organism>
<dbReference type="GO" id="GO:0016020">
    <property type="term" value="C:membrane"/>
    <property type="evidence" value="ECO:0007669"/>
    <property type="project" value="UniProtKB-SubCell"/>
</dbReference>
<keyword evidence="2 7" id="KW-0812">Transmembrane</keyword>
<feature type="transmembrane region" description="Helical" evidence="7">
    <location>
        <begin position="231"/>
        <end position="253"/>
    </location>
</feature>
<dbReference type="PANTHER" id="PTHR33048:SF110">
    <property type="entry name" value="UBID FAMILY DECARBOXYLASE"/>
    <property type="match status" value="1"/>
</dbReference>
<name>A0A6G1JSI0_9PLEO</name>
<dbReference type="AlphaFoldDB" id="A0A6G1JSI0"/>
<evidence type="ECO:0000256" key="4">
    <source>
        <dbReference type="ARBA" id="ARBA00023136"/>
    </source>
</evidence>
<keyword evidence="3 7" id="KW-1133">Transmembrane helix</keyword>
<keyword evidence="10" id="KW-1185">Reference proteome</keyword>
<keyword evidence="4 7" id="KW-0472">Membrane</keyword>
<evidence type="ECO:0000256" key="6">
    <source>
        <dbReference type="SAM" id="MobiDB-lite"/>
    </source>
</evidence>
<dbReference type="PANTHER" id="PTHR33048">
    <property type="entry name" value="PTH11-LIKE INTEGRAL MEMBRANE PROTEIN (AFU_ORTHOLOGUE AFUA_5G11245)"/>
    <property type="match status" value="1"/>
</dbReference>
<feature type="transmembrane region" description="Helical" evidence="7">
    <location>
        <begin position="164"/>
        <end position="185"/>
    </location>
</feature>
<comment type="similarity">
    <text evidence="5">Belongs to the SAT4 family.</text>
</comment>
<feature type="domain" description="Rhodopsin" evidence="8">
    <location>
        <begin position="27"/>
        <end position="253"/>
    </location>
</feature>
<gene>
    <name evidence="9" type="ORF">K504DRAFT_392309</name>
</gene>
<evidence type="ECO:0000256" key="3">
    <source>
        <dbReference type="ARBA" id="ARBA00022989"/>
    </source>
</evidence>
<dbReference type="EMBL" id="MU005787">
    <property type="protein sequence ID" value="KAF2703508.1"/>
    <property type="molecule type" value="Genomic_DNA"/>
</dbReference>
<feature type="transmembrane region" description="Helical" evidence="7">
    <location>
        <begin position="197"/>
        <end position="219"/>
    </location>
</feature>
<protein>
    <recommendedName>
        <fullName evidence="8">Rhodopsin domain-containing protein</fullName>
    </recommendedName>
</protein>